<dbReference type="GO" id="GO:0006412">
    <property type="term" value="P:translation"/>
    <property type="evidence" value="ECO:0007669"/>
    <property type="project" value="InterPro"/>
</dbReference>
<dbReference type="GO" id="GO:1990904">
    <property type="term" value="C:ribonucleoprotein complex"/>
    <property type="evidence" value="ECO:0007669"/>
    <property type="project" value="UniProtKB-KW"/>
</dbReference>
<dbReference type="InterPro" id="IPR036899">
    <property type="entry name" value="Ribosomal_uL13_sf"/>
</dbReference>
<dbReference type="STRING" id="1802312.A3C06_04705"/>
<organism evidence="5 6">
    <name type="scientific">Candidatus Taylorbacteria bacterium RIFCSPHIGHO2_02_FULL_46_13</name>
    <dbReference type="NCBI Taxonomy" id="1802312"/>
    <lineage>
        <taxon>Bacteria</taxon>
        <taxon>Candidatus Tayloriibacteriota</taxon>
    </lineage>
</organism>
<dbReference type="InterPro" id="IPR005823">
    <property type="entry name" value="Ribosomal_uL13_bac-type"/>
</dbReference>
<dbReference type="Gene3D" id="3.90.1180.10">
    <property type="entry name" value="Ribosomal protein L13"/>
    <property type="match status" value="1"/>
</dbReference>
<evidence type="ECO:0000313" key="5">
    <source>
        <dbReference type="EMBL" id="OHA26311.1"/>
    </source>
</evidence>
<dbReference type="GO" id="GO:0003735">
    <property type="term" value="F:structural constituent of ribosome"/>
    <property type="evidence" value="ECO:0007669"/>
    <property type="project" value="InterPro"/>
</dbReference>
<name>A0A1G2MTI0_9BACT</name>
<evidence type="ECO:0000313" key="6">
    <source>
        <dbReference type="Proteomes" id="UP000177565"/>
    </source>
</evidence>
<dbReference type="GO" id="GO:0017148">
    <property type="term" value="P:negative regulation of translation"/>
    <property type="evidence" value="ECO:0007669"/>
    <property type="project" value="TreeGrafter"/>
</dbReference>
<comment type="caution">
    <text evidence="5">The sequence shown here is derived from an EMBL/GenBank/DDBJ whole genome shotgun (WGS) entry which is preliminary data.</text>
</comment>
<dbReference type="Pfam" id="PF00572">
    <property type="entry name" value="Ribosomal_L13"/>
    <property type="match status" value="1"/>
</dbReference>
<evidence type="ECO:0000256" key="1">
    <source>
        <dbReference type="ARBA" id="ARBA00006227"/>
    </source>
</evidence>
<evidence type="ECO:0000256" key="3">
    <source>
        <dbReference type="ARBA" id="ARBA00023274"/>
    </source>
</evidence>
<dbReference type="InterPro" id="IPR005822">
    <property type="entry name" value="Ribosomal_uL13"/>
</dbReference>
<accession>A0A1G2MTI0</accession>
<dbReference type="GO" id="GO:0005840">
    <property type="term" value="C:ribosome"/>
    <property type="evidence" value="ECO:0007669"/>
    <property type="project" value="UniProtKB-KW"/>
</dbReference>
<evidence type="ECO:0000256" key="4">
    <source>
        <dbReference type="ARBA" id="ARBA00035499"/>
    </source>
</evidence>
<dbReference type="Proteomes" id="UP000177565">
    <property type="component" value="Unassembled WGS sequence"/>
</dbReference>
<keyword evidence="3" id="KW-0687">Ribonucleoprotein</keyword>
<keyword evidence="2" id="KW-0689">Ribosomal protein</keyword>
<dbReference type="SUPFAM" id="SSF52161">
    <property type="entry name" value="Ribosomal protein L13"/>
    <property type="match status" value="1"/>
</dbReference>
<dbReference type="AlphaFoldDB" id="A0A1G2MTI0"/>
<dbReference type="EMBL" id="MHRQ01000022">
    <property type="protein sequence ID" value="OHA26311.1"/>
    <property type="molecule type" value="Genomic_DNA"/>
</dbReference>
<proteinExistence type="inferred from homology"/>
<sequence length="115" mass="12989">MKTHVIDATDKKLGRVASEAAKLIMGKNLPEFTRNHLNQVSVVIENASKADISEKKLTTKTYDNYSGYPGGRRVLSASQTVARKGYRELFRKAVYGMLPTNRLRAKMIKYLIVKE</sequence>
<evidence type="ECO:0000256" key="2">
    <source>
        <dbReference type="ARBA" id="ARBA00022980"/>
    </source>
</evidence>
<comment type="similarity">
    <text evidence="1">Belongs to the universal ribosomal protein uL13 family.</text>
</comment>
<dbReference type="GO" id="GO:0003729">
    <property type="term" value="F:mRNA binding"/>
    <property type="evidence" value="ECO:0007669"/>
    <property type="project" value="TreeGrafter"/>
</dbReference>
<dbReference type="PANTHER" id="PTHR11545:SF2">
    <property type="entry name" value="LARGE RIBOSOMAL SUBUNIT PROTEIN UL13M"/>
    <property type="match status" value="1"/>
</dbReference>
<gene>
    <name evidence="5" type="ORF">A3C06_04705</name>
</gene>
<dbReference type="PANTHER" id="PTHR11545">
    <property type="entry name" value="RIBOSOMAL PROTEIN L13"/>
    <property type="match status" value="1"/>
</dbReference>
<reference evidence="5 6" key="1">
    <citation type="journal article" date="2016" name="Nat. Commun.">
        <title>Thousands of microbial genomes shed light on interconnected biogeochemical processes in an aquifer system.</title>
        <authorList>
            <person name="Anantharaman K."/>
            <person name="Brown C.T."/>
            <person name="Hug L.A."/>
            <person name="Sharon I."/>
            <person name="Castelle C.J."/>
            <person name="Probst A.J."/>
            <person name="Thomas B.C."/>
            <person name="Singh A."/>
            <person name="Wilkins M.J."/>
            <person name="Karaoz U."/>
            <person name="Brodie E.L."/>
            <person name="Williams K.H."/>
            <person name="Hubbard S.S."/>
            <person name="Banfield J.F."/>
        </authorList>
    </citation>
    <scope>NUCLEOTIDE SEQUENCE [LARGE SCALE GENOMIC DNA]</scope>
</reference>
<dbReference type="PIRSF" id="PIRSF002181">
    <property type="entry name" value="Ribosomal_L13"/>
    <property type="match status" value="1"/>
</dbReference>
<protein>
    <recommendedName>
        <fullName evidence="4">50S ribosomal protein L13</fullName>
    </recommendedName>
</protein>
<dbReference type="CDD" id="cd00392">
    <property type="entry name" value="Ribosomal_L13"/>
    <property type="match status" value="1"/>
</dbReference>